<organism evidence="1 2">
    <name type="scientific">Arsukibacterium indicum</name>
    <dbReference type="NCBI Taxonomy" id="2848612"/>
    <lineage>
        <taxon>Bacteria</taxon>
        <taxon>Pseudomonadati</taxon>
        <taxon>Pseudomonadota</taxon>
        <taxon>Gammaproteobacteria</taxon>
        <taxon>Chromatiales</taxon>
        <taxon>Chromatiaceae</taxon>
        <taxon>Arsukibacterium</taxon>
    </lineage>
</organism>
<dbReference type="Proteomes" id="UP000704611">
    <property type="component" value="Unassembled WGS sequence"/>
</dbReference>
<accession>A0ABS6MGG6</accession>
<evidence type="ECO:0000313" key="2">
    <source>
        <dbReference type="Proteomes" id="UP000704611"/>
    </source>
</evidence>
<name>A0ABS6MGG6_9GAMM</name>
<comment type="caution">
    <text evidence="1">The sequence shown here is derived from an EMBL/GenBank/DDBJ whole genome shotgun (WGS) entry which is preliminary data.</text>
</comment>
<evidence type="ECO:0000313" key="1">
    <source>
        <dbReference type="EMBL" id="MBV2127911.1"/>
    </source>
</evidence>
<sequence>MPENSWYKVPLNTAFNTSWVEPELRPPYLAGKASPDALIRAWGGFAYDARRKKIILCGGGHANTSDNTIYEFDLDLGEWSFAYLPSDYVTLGTGLYTPICGGFRQPCSSHVYDNNIYLPILNKFCTFGGAQHGDGGELKLYDPDNGYAYLRRAGAYLLDLSQAGQNLVAGGTGDNPKTGAYAGVDLPGANAWQLRDWYGIGQASVFGSSVQSRMGCTAYREEGGFDVVYVVKLSSGAKSLFRVEFHEDPADDVITKVGRAWNGANGELPGGLDYQRNLFVMCNSGTSAAFVFWDLDYASPTNNDNRVLYSNITGDITDYLNDVHNDKMAIDYDQQLGKFVLWGNGGTLYYLTPPPGKPTPTTGWYIEKVEPAGLSVPLTASELSADGGSGVGIFGKWEYAPDLNCFIGLQHSQNGDVWIYKPLAA</sequence>
<gene>
    <name evidence="1" type="ORF">KQY15_02210</name>
</gene>
<reference evidence="1 2" key="1">
    <citation type="submission" date="2021-06" db="EMBL/GenBank/DDBJ databases">
        <title>Rheinheimera indica sp. nov., isolated from deep-sea sediment.</title>
        <authorList>
            <person name="Wang Z."/>
            <person name="Zhang X.-Y."/>
        </authorList>
    </citation>
    <scope>NUCLEOTIDE SEQUENCE [LARGE SCALE GENOMIC DNA]</scope>
    <source>
        <strain evidence="1 2">SM2107</strain>
    </source>
</reference>
<proteinExistence type="predicted"/>
<keyword evidence="2" id="KW-1185">Reference proteome</keyword>
<dbReference type="EMBL" id="JAHRID010000001">
    <property type="protein sequence ID" value="MBV2127911.1"/>
    <property type="molecule type" value="Genomic_DNA"/>
</dbReference>
<dbReference type="RefSeq" id="WP_217666797.1">
    <property type="nucleotide sequence ID" value="NZ_JAHRID010000001.1"/>
</dbReference>
<protein>
    <submittedName>
        <fullName evidence="1">Uncharacterized protein</fullName>
    </submittedName>
</protein>